<dbReference type="PANTHER" id="PTHR10039:SF10">
    <property type="entry name" value="NACHT DOMAIN-CONTAINING PROTEIN"/>
    <property type="match status" value="1"/>
</dbReference>
<keyword evidence="6" id="KW-1185">Reference proteome</keyword>
<dbReference type="SUPFAM" id="SSF48403">
    <property type="entry name" value="Ankyrin repeat"/>
    <property type="match status" value="1"/>
</dbReference>
<reference evidence="5" key="1">
    <citation type="submission" date="2023-01" db="EMBL/GenBank/DDBJ databases">
        <title>The growth and conidiation of Purpureocillium lavendulum are regulated by nitrogen source and histone H3K14 acetylation.</title>
        <authorList>
            <person name="Tang P."/>
            <person name="Han J."/>
            <person name="Zhang C."/>
            <person name="Tang P."/>
            <person name="Qi F."/>
            <person name="Zhang K."/>
            <person name="Liang L."/>
        </authorList>
    </citation>
    <scope>NUCLEOTIDE SEQUENCE</scope>
    <source>
        <strain evidence="5">YMF1.00683</strain>
    </source>
</reference>
<dbReference type="InterPro" id="IPR054471">
    <property type="entry name" value="GPIID_WHD"/>
</dbReference>
<feature type="domain" description="Nephrocystin 3-like N-terminal" evidence="4">
    <location>
        <begin position="285"/>
        <end position="445"/>
    </location>
</feature>
<name>A0AB34G331_9HYPO</name>
<proteinExistence type="predicted"/>
<evidence type="ECO:0000259" key="4">
    <source>
        <dbReference type="Pfam" id="PF24883"/>
    </source>
</evidence>
<dbReference type="PANTHER" id="PTHR10039">
    <property type="entry name" value="AMELOGENIN"/>
    <property type="match status" value="1"/>
</dbReference>
<sequence>MALVMRSVAPVKAEIRLQQAVQGFIDDLKPEQRDSFLKERETFRSRQPDENDVAAFVGKLNRQTSRSHRYGPRFFNMLQVAQRFAAIGDVLVGGSQNLVACGVWVAMRTTLLVRNARKTRNGIPQTLTALKLIVTFNTKMEKLSHMFMVAGQSAPRYEAICRLYSRKSKRLWSFYHEYFIVLIDGCRRFVKAANQSPITRVLSGIDNGVVDTLASNLAHWASMIREETTLLMAQSVEEQGSILGGLMDLSVLGTRRKQGAVNARVLTSCSTYDYQADWKRIRKMGTTRSFLETSEYTSWKGHPEFDRPRTLVYTGKLGCGKSVLMANIVEDLTLHVEGFKVPVAYFFCQYDDYETLKASTILGCLARQLLQSIPDLSQAANSVSDHIDLSQTDDIIQFLSLSLPPDGNSYLVVDGLDECSVSERQMVISGLHQLQRKFALRVCVSFRQEANNALRLHQMGFIGSSTVTIPEESPEIEKFIYDELERCIEADLLAVGDPTLIVEIVTTLTEHAHGMFLWVALQLNALCASETDMRIRQSLANLPKDLAETFARVLDKCASSSKGYQQRILELVICAFRLLTVEELRDALGVVPGNTDWDPTRLPNSIYGVLQSCGALLIVDEETLQIRLVHQSAKSFLLGNFGENTDEPRVSLKRANLNMATTALTYLNYDIFDTQLARKSAPQKAADLVPVAVVQSSSSSNVVKDLALKVLRSSKASVPNLDLSRLLQDVRENATLVAKEHTHQFLSYASNHWREHVCSITGEASEVFNLLNRSLRRGVIKLNEGRVTGRDLLLWAINNEDDAMVQLLLEAGASITLVGETTSDGLMRAAALGQKRVVEFFVRGGIPAYSIGRSGYSVLSHAAANGHRDVVEFLVNEDPNIGGTSPDGKSALSQAAANGHQDVVEFLVANGADLKRADRQGHTAIWHAVENGHEDIVHFLIKNGADIQATDPFGISL</sequence>
<evidence type="ECO:0000313" key="6">
    <source>
        <dbReference type="Proteomes" id="UP001163105"/>
    </source>
</evidence>
<keyword evidence="2" id="KW-0040">ANK repeat</keyword>
<dbReference type="InterPro" id="IPR002110">
    <property type="entry name" value="Ankyrin_rpt"/>
</dbReference>
<feature type="domain" description="GPI inositol-deacylase winged helix" evidence="3">
    <location>
        <begin position="557"/>
        <end position="640"/>
    </location>
</feature>
<feature type="repeat" description="ANK" evidence="2">
    <location>
        <begin position="788"/>
        <end position="820"/>
    </location>
</feature>
<dbReference type="PROSITE" id="PS50297">
    <property type="entry name" value="ANK_REP_REGION"/>
    <property type="match status" value="2"/>
</dbReference>
<dbReference type="Pfam" id="PF22939">
    <property type="entry name" value="WHD_GPIID"/>
    <property type="match status" value="1"/>
</dbReference>
<organism evidence="5 6">
    <name type="scientific">Purpureocillium lavendulum</name>
    <dbReference type="NCBI Taxonomy" id="1247861"/>
    <lineage>
        <taxon>Eukaryota</taxon>
        <taxon>Fungi</taxon>
        <taxon>Dikarya</taxon>
        <taxon>Ascomycota</taxon>
        <taxon>Pezizomycotina</taxon>
        <taxon>Sordariomycetes</taxon>
        <taxon>Hypocreomycetidae</taxon>
        <taxon>Hypocreales</taxon>
        <taxon>Ophiocordycipitaceae</taxon>
        <taxon>Purpureocillium</taxon>
    </lineage>
</organism>
<dbReference type="SMART" id="SM00248">
    <property type="entry name" value="ANK"/>
    <property type="match status" value="4"/>
</dbReference>
<protein>
    <submittedName>
        <fullName evidence="5">NACHT domain-containing protein</fullName>
    </submittedName>
</protein>
<keyword evidence="1" id="KW-0677">Repeat</keyword>
<dbReference type="EMBL" id="JAQHRD010000002">
    <property type="protein sequence ID" value="KAJ6444986.1"/>
    <property type="molecule type" value="Genomic_DNA"/>
</dbReference>
<feature type="repeat" description="ANK" evidence="2">
    <location>
        <begin position="920"/>
        <end position="952"/>
    </location>
</feature>
<dbReference type="InterPro" id="IPR056884">
    <property type="entry name" value="NPHP3-like_N"/>
</dbReference>
<dbReference type="InterPro" id="IPR027417">
    <property type="entry name" value="P-loop_NTPase"/>
</dbReference>
<dbReference type="Proteomes" id="UP001163105">
    <property type="component" value="Unassembled WGS sequence"/>
</dbReference>
<accession>A0AB34G331</accession>
<evidence type="ECO:0000313" key="5">
    <source>
        <dbReference type="EMBL" id="KAJ6444986.1"/>
    </source>
</evidence>
<dbReference type="PROSITE" id="PS50088">
    <property type="entry name" value="ANK_REPEAT"/>
    <property type="match status" value="3"/>
</dbReference>
<dbReference type="Gene3D" id="1.25.40.20">
    <property type="entry name" value="Ankyrin repeat-containing domain"/>
    <property type="match status" value="1"/>
</dbReference>
<dbReference type="InterPro" id="IPR036770">
    <property type="entry name" value="Ankyrin_rpt-contain_sf"/>
</dbReference>
<dbReference type="Pfam" id="PF24883">
    <property type="entry name" value="NPHP3_N"/>
    <property type="match status" value="1"/>
</dbReference>
<dbReference type="AlphaFoldDB" id="A0AB34G331"/>
<dbReference type="SUPFAM" id="SSF52540">
    <property type="entry name" value="P-loop containing nucleoside triphosphate hydrolases"/>
    <property type="match status" value="1"/>
</dbReference>
<dbReference type="Pfam" id="PF12796">
    <property type="entry name" value="Ank_2"/>
    <property type="match status" value="1"/>
</dbReference>
<evidence type="ECO:0000259" key="3">
    <source>
        <dbReference type="Pfam" id="PF22939"/>
    </source>
</evidence>
<evidence type="ECO:0000256" key="2">
    <source>
        <dbReference type="PROSITE-ProRule" id="PRU00023"/>
    </source>
</evidence>
<gene>
    <name evidence="5" type="ORF">O9K51_03388</name>
</gene>
<evidence type="ECO:0000256" key="1">
    <source>
        <dbReference type="ARBA" id="ARBA00022737"/>
    </source>
</evidence>
<dbReference type="Gene3D" id="3.40.50.300">
    <property type="entry name" value="P-loop containing nucleotide triphosphate hydrolases"/>
    <property type="match status" value="1"/>
</dbReference>
<comment type="caution">
    <text evidence="5">The sequence shown here is derived from an EMBL/GenBank/DDBJ whole genome shotgun (WGS) entry which is preliminary data.</text>
</comment>
<feature type="repeat" description="ANK" evidence="2">
    <location>
        <begin position="887"/>
        <end position="919"/>
    </location>
</feature>